<dbReference type="Gramene" id="TuG1812G0500003246.01.T03">
    <property type="protein sequence ID" value="TuG1812G0500003246.01.T03"/>
    <property type="gene ID" value="TuG1812G0500003246.01"/>
</dbReference>
<dbReference type="InterPro" id="IPR054722">
    <property type="entry name" value="PolX-like_BBD"/>
</dbReference>
<evidence type="ECO:0000313" key="4">
    <source>
        <dbReference type="Proteomes" id="UP000015106"/>
    </source>
</evidence>
<dbReference type="Pfam" id="PF13976">
    <property type="entry name" value="gag_pre-integrs"/>
    <property type="match status" value="1"/>
</dbReference>
<dbReference type="AlphaFoldDB" id="A0A8R7QJD4"/>
<reference evidence="3" key="2">
    <citation type="submission" date="2018-03" db="EMBL/GenBank/DDBJ databases">
        <title>The Triticum urartu genome reveals the dynamic nature of wheat genome evolution.</title>
        <authorList>
            <person name="Ling H."/>
            <person name="Ma B."/>
            <person name="Shi X."/>
            <person name="Liu H."/>
            <person name="Dong L."/>
            <person name="Sun H."/>
            <person name="Cao Y."/>
            <person name="Gao Q."/>
            <person name="Zheng S."/>
            <person name="Li Y."/>
            <person name="Yu Y."/>
            <person name="Du H."/>
            <person name="Qi M."/>
            <person name="Li Y."/>
            <person name="Yu H."/>
            <person name="Cui Y."/>
            <person name="Wang N."/>
            <person name="Chen C."/>
            <person name="Wu H."/>
            <person name="Zhao Y."/>
            <person name="Zhang J."/>
            <person name="Li Y."/>
            <person name="Zhou W."/>
            <person name="Zhang B."/>
            <person name="Hu W."/>
            <person name="Eijk M."/>
            <person name="Tang J."/>
            <person name="Witsenboer H."/>
            <person name="Zhao S."/>
            <person name="Li Z."/>
            <person name="Zhang A."/>
            <person name="Wang D."/>
            <person name="Liang C."/>
        </authorList>
    </citation>
    <scope>NUCLEOTIDE SEQUENCE [LARGE SCALE GENOMIC DNA]</scope>
    <source>
        <strain evidence="3">cv. G1812</strain>
    </source>
</reference>
<dbReference type="PANTHER" id="PTHR42648">
    <property type="entry name" value="TRANSPOSASE, PUTATIVE-RELATED"/>
    <property type="match status" value="1"/>
</dbReference>
<dbReference type="SUPFAM" id="SSF53098">
    <property type="entry name" value="Ribonuclease H-like"/>
    <property type="match status" value="1"/>
</dbReference>
<protein>
    <recommendedName>
        <fullName evidence="2">Integrase catalytic domain-containing protein</fullName>
    </recommendedName>
</protein>
<dbReference type="InterPro" id="IPR012337">
    <property type="entry name" value="RNaseH-like_sf"/>
</dbReference>
<dbReference type="GO" id="GO:0006508">
    <property type="term" value="P:proteolysis"/>
    <property type="evidence" value="ECO:0007669"/>
    <property type="project" value="UniProtKB-KW"/>
</dbReference>
<dbReference type="InterPro" id="IPR036397">
    <property type="entry name" value="RNaseH_sf"/>
</dbReference>
<evidence type="ECO:0000256" key="1">
    <source>
        <dbReference type="ARBA" id="ARBA00022670"/>
    </source>
</evidence>
<sequence>MFQFVMGLKPDFENIRTQLLGRMTPPTLTEALASLIIEETRLRSLGATSAQTLHTSVLAFPQRPGASKATPSAVVCSFCKKAGHHRDGCFKLHPELLAEFQARQALNQQLRAPQAPYQQQARGASTSVLSQPAVAATQPWVLDSGASFHVTSDHSQLVSCQPVRDGASVQTADGTPCSITHQGSLCTSKFSVPAISFAPELSMNLMSVGQLADMNYFVGFDDSFCYVQDRQSKRVIGTGHRHRGSTSLYILDTLHLPSASTTSAFRMAASTSRSTSSFSFAQWHHRLGHLCGSRLSTLVRQGVLGHVSIDAGFHCKGCKLGKQIQLPYSSSTTHSSHPFDLVHSDVWGPSPFVSKGGHKHYVIFVDDHSRHTWYFMKHRSKLFSIYKAFVHMVHTQFSSVVRVFRSDSGEYLSIAFREFLSSEGTLP</sequence>
<evidence type="ECO:0000313" key="3">
    <source>
        <dbReference type="EnsemblPlants" id="TuG1812G0500003246.01.T03"/>
    </source>
</evidence>
<dbReference type="PANTHER" id="PTHR42648:SF28">
    <property type="entry name" value="TRANSPOSON-ENCODED PROTEIN WITH RIBONUCLEASE H-LIKE AND RETROVIRUS ZINC FINGER-LIKE DOMAINS"/>
    <property type="match status" value="1"/>
</dbReference>
<dbReference type="GO" id="GO:0008233">
    <property type="term" value="F:peptidase activity"/>
    <property type="evidence" value="ECO:0007669"/>
    <property type="project" value="UniProtKB-KW"/>
</dbReference>
<accession>A0A8R7QJD4</accession>
<organism evidence="3 4">
    <name type="scientific">Triticum urartu</name>
    <name type="common">Red wild einkorn</name>
    <name type="synonym">Crithodium urartu</name>
    <dbReference type="NCBI Taxonomy" id="4572"/>
    <lineage>
        <taxon>Eukaryota</taxon>
        <taxon>Viridiplantae</taxon>
        <taxon>Streptophyta</taxon>
        <taxon>Embryophyta</taxon>
        <taxon>Tracheophyta</taxon>
        <taxon>Spermatophyta</taxon>
        <taxon>Magnoliopsida</taxon>
        <taxon>Liliopsida</taxon>
        <taxon>Poales</taxon>
        <taxon>Poaceae</taxon>
        <taxon>BOP clade</taxon>
        <taxon>Pooideae</taxon>
        <taxon>Triticodae</taxon>
        <taxon>Triticeae</taxon>
        <taxon>Triticinae</taxon>
        <taxon>Triticum</taxon>
    </lineage>
</organism>
<dbReference type="InterPro" id="IPR001584">
    <property type="entry name" value="Integrase_cat-core"/>
</dbReference>
<reference evidence="3" key="3">
    <citation type="submission" date="2022-06" db="UniProtKB">
        <authorList>
            <consortium name="EnsemblPlants"/>
        </authorList>
    </citation>
    <scope>IDENTIFICATION</scope>
</reference>
<dbReference type="InterPro" id="IPR025724">
    <property type="entry name" value="GAG-pre-integrase_dom"/>
</dbReference>
<evidence type="ECO:0000259" key="2">
    <source>
        <dbReference type="PROSITE" id="PS50994"/>
    </source>
</evidence>
<dbReference type="GO" id="GO:0015074">
    <property type="term" value="P:DNA integration"/>
    <property type="evidence" value="ECO:0007669"/>
    <property type="project" value="InterPro"/>
</dbReference>
<dbReference type="EnsemblPlants" id="TuG1812G0500003246.01.T03">
    <property type="protein sequence ID" value="TuG1812G0500003246.01.T03"/>
    <property type="gene ID" value="TuG1812G0500003246.01"/>
</dbReference>
<dbReference type="InterPro" id="IPR039537">
    <property type="entry name" value="Retrotran_Ty1/copia-like"/>
</dbReference>
<dbReference type="Gene3D" id="3.30.420.10">
    <property type="entry name" value="Ribonuclease H-like superfamily/Ribonuclease H"/>
    <property type="match status" value="1"/>
</dbReference>
<feature type="domain" description="Integrase catalytic" evidence="2">
    <location>
        <begin position="334"/>
        <end position="427"/>
    </location>
</feature>
<dbReference type="GO" id="GO:0003676">
    <property type="term" value="F:nucleic acid binding"/>
    <property type="evidence" value="ECO:0007669"/>
    <property type="project" value="InterPro"/>
</dbReference>
<keyword evidence="4" id="KW-1185">Reference proteome</keyword>
<proteinExistence type="predicted"/>
<dbReference type="Pfam" id="PF22936">
    <property type="entry name" value="Pol_BBD"/>
    <property type="match status" value="1"/>
</dbReference>
<name>A0A8R7QJD4_TRIUA</name>
<dbReference type="PROSITE" id="PS50994">
    <property type="entry name" value="INTEGRASE"/>
    <property type="match status" value="1"/>
</dbReference>
<reference evidence="4" key="1">
    <citation type="journal article" date="2013" name="Nature">
        <title>Draft genome of the wheat A-genome progenitor Triticum urartu.</title>
        <authorList>
            <person name="Ling H.Q."/>
            <person name="Zhao S."/>
            <person name="Liu D."/>
            <person name="Wang J."/>
            <person name="Sun H."/>
            <person name="Zhang C."/>
            <person name="Fan H."/>
            <person name="Li D."/>
            <person name="Dong L."/>
            <person name="Tao Y."/>
            <person name="Gao C."/>
            <person name="Wu H."/>
            <person name="Li Y."/>
            <person name="Cui Y."/>
            <person name="Guo X."/>
            <person name="Zheng S."/>
            <person name="Wang B."/>
            <person name="Yu K."/>
            <person name="Liang Q."/>
            <person name="Yang W."/>
            <person name="Lou X."/>
            <person name="Chen J."/>
            <person name="Feng M."/>
            <person name="Jian J."/>
            <person name="Zhang X."/>
            <person name="Luo G."/>
            <person name="Jiang Y."/>
            <person name="Liu J."/>
            <person name="Wang Z."/>
            <person name="Sha Y."/>
            <person name="Zhang B."/>
            <person name="Wu H."/>
            <person name="Tang D."/>
            <person name="Shen Q."/>
            <person name="Xue P."/>
            <person name="Zou S."/>
            <person name="Wang X."/>
            <person name="Liu X."/>
            <person name="Wang F."/>
            <person name="Yang Y."/>
            <person name="An X."/>
            <person name="Dong Z."/>
            <person name="Zhang K."/>
            <person name="Zhang X."/>
            <person name="Luo M.C."/>
            <person name="Dvorak J."/>
            <person name="Tong Y."/>
            <person name="Wang J."/>
            <person name="Yang H."/>
            <person name="Li Z."/>
            <person name="Wang D."/>
            <person name="Zhang A."/>
            <person name="Wang J."/>
        </authorList>
    </citation>
    <scope>NUCLEOTIDE SEQUENCE</scope>
    <source>
        <strain evidence="4">cv. G1812</strain>
    </source>
</reference>
<keyword evidence="1" id="KW-0378">Hydrolase</keyword>
<keyword evidence="1" id="KW-0645">Protease</keyword>
<dbReference type="Proteomes" id="UP000015106">
    <property type="component" value="Chromosome 5"/>
</dbReference>